<dbReference type="PANTHER" id="PTHR13018:SF149">
    <property type="entry name" value="DOMAIN PROTEIN, PUTATIVE (AFU_ORTHOLOGUE AFUA_3G11660)-RELATED"/>
    <property type="match status" value="1"/>
</dbReference>
<dbReference type="Proteomes" id="UP000319160">
    <property type="component" value="Unassembled WGS sequence"/>
</dbReference>
<feature type="transmembrane region" description="Helical" evidence="8">
    <location>
        <begin position="122"/>
        <end position="140"/>
    </location>
</feature>
<dbReference type="Pfam" id="PF02714">
    <property type="entry name" value="RSN1_7TM"/>
    <property type="match status" value="1"/>
</dbReference>
<dbReference type="InterPro" id="IPR032880">
    <property type="entry name" value="CSC1/OSCA1-like_N"/>
</dbReference>
<name>A0A553IAE8_9PEZI</name>
<feature type="transmembrane region" description="Helical" evidence="8">
    <location>
        <begin position="436"/>
        <end position="460"/>
    </location>
</feature>
<feature type="domain" description="CSC1/OSCA1-like 7TM region" evidence="9">
    <location>
        <begin position="389"/>
        <end position="644"/>
    </location>
</feature>
<evidence type="ECO:0000256" key="4">
    <source>
        <dbReference type="ARBA" id="ARBA00022692"/>
    </source>
</evidence>
<dbReference type="PANTHER" id="PTHR13018">
    <property type="entry name" value="PROBABLE MEMBRANE PROTEIN DUF221-RELATED"/>
    <property type="match status" value="1"/>
</dbReference>
<reference evidence="13" key="1">
    <citation type="submission" date="2019-06" db="EMBL/GenBank/DDBJ databases">
        <title>Draft genome sequence of the griseofulvin-producing fungus Xylaria cubensis strain G536.</title>
        <authorList>
            <person name="Mead M.E."/>
            <person name="Raja H.A."/>
            <person name="Steenwyk J.L."/>
            <person name="Knowles S.L."/>
            <person name="Oberlies N.H."/>
            <person name="Rokas A."/>
        </authorList>
    </citation>
    <scope>NUCLEOTIDE SEQUENCE [LARGE SCALE GENOMIC DNA]</scope>
    <source>
        <strain evidence="13">G536</strain>
    </source>
</reference>
<protein>
    <recommendedName>
        <fullName evidence="14">RlpA-like protein double-psi beta-barrel domain-containing protein</fullName>
    </recommendedName>
</protein>
<evidence type="ECO:0000256" key="6">
    <source>
        <dbReference type="ARBA" id="ARBA00023136"/>
    </source>
</evidence>
<dbReference type="Pfam" id="PF13967">
    <property type="entry name" value="RSN1_TM"/>
    <property type="match status" value="1"/>
</dbReference>
<dbReference type="OrthoDB" id="2150324at2759"/>
<evidence type="ECO:0000256" key="5">
    <source>
        <dbReference type="ARBA" id="ARBA00022989"/>
    </source>
</evidence>
<evidence type="ECO:0000256" key="8">
    <source>
        <dbReference type="SAM" id="Phobius"/>
    </source>
</evidence>
<dbReference type="Gene3D" id="2.40.40.10">
    <property type="entry name" value="RlpA-like domain"/>
    <property type="match status" value="1"/>
</dbReference>
<evidence type="ECO:0000313" key="12">
    <source>
        <dbReference type="EMBL" id="TRX97173.1"/>
    </source>
</evidence>
<keyword evidence="13" id="KW-1185">Reference proteome</keyword>
<feature type="compositionally biased region" description="Low complexity" evidence="7">
    <location>
        <begin position="801"/>
        <end position="814"/>
    </location>
</feature>
<feature type="transmembrane region" description="Helical" evidence="8">
    <location>
        <begin position="653"/>
        <end position="669"/>
    </location>
</feature>
<feature type="transmembrane region" description="Helical" evidence="8">
    <location>
        <begin position="41"/>
        <end position="61"/>
    </location>
</feature>
<dbReference type="Pfam" id="PF14703">
    <property type="entry name" value="PHM7_cyt"/>
    <property type="match status" value="1"/>
</dbReference>
<evidence type="ECO:0000259" key="11">
    <source>
        <dbReference type="Pfam" id="PF14703"/>
    </source>
</evidence>
<feature type="transmembrane region" description="Helical" evidence="8">
    <location>
        <begin position="597"/>
        <end position="624"/>
    </location>
</feature>
<feature type="domain" description="CSC1/OSCA1-like cytosolic" evidence="11">
    <location>
        <begin position="211"/>
        <end position="376"/>
    </location>
</feature>
<comment type="subcellular location">
    <subcellularLocation>
        <location evidence="1">Membrane</location>
        <topology evidence="1">Multi-pass membrane protein</topology>
    </subcellularLocation>
</comment>
<keyword evidence="6 8" id="KW-0472">Membrane</keyword>
<feature type="transmembrane region" description="Helical" evidence="8">
    <location>
        <begin position="393"/>
        <end position="416"/>
    </location>
</feature>
<feature type="region of interest" description="Disordered" evidence="7">
    <location>
        <begin position="794"/>
        <end position="818"/>
    </location>
</feature>
<dbReference type="CDD" id="cd22191">
    <property type="entry name" value="DPBB_RlpA_EXP_N-like"/>
    <property type="match status" value="1"/>
</dbReference>
<comment type="caution">
    <text evidence="12">The sequence shown here is derived from an EMBL/GenBank/DDBJ whole genome shotgun (WGS) entry which is preliminary data.</text>
</comment>
<dbReference type="InterPro" id="IPR027815">
    <property type="entry name" value="CSC1/OSCA1-like_cyt"/>
</dbReference>
<accession>A0A553IAE8</accession>
<evidence type="ECO:0008006" key="14">
    <source>
        <dbReference type="Google" id="ProtNLM"/>
    </source>
</evidence>
<evidence type="ECO:0000256" key="3">
    <source>
        <dbReference type="ARBA" id="ARBA00022448"/>
    </source>
</evidence>
<dbReference type="SUPFAM" id="SSF50685">
    <property type="entry name" value="Barwin-like endoglucanases"/>
    <property type="match status" value="1"/>
</dbReference>
<dbReference type="InterPro" id="IPR045122">
    <property type="entry name" value="Csc1-like"/>
</dbReference>
<evidence type="ECO:0000259" key="10">
    <source>
        <dbReference type="Pfam" id="PF13967"/>
    </source>
</evidence>
<organism evidence="12 13">
    <name type="scientific">Xylaria flabelliformis</name>
    <dbReference type="NCBI Taxonomy" id="2512241"/>
    <lineage>
        <taxon>Eukaryota</taxon>
        <taxon>Fungi</taxon>
        <taxon>Dikarya</taxon>
        <taxon>Ascomycota</taxon>
        <taxon>Pezizomycotina</taxon>
        <taxon>Sordariomycetes</taxon>
        <taxon>Xylariomycetidae</taxon>
        <taxon>Xylariales</taxon>
        <taxon>Xylariaceae</taxon>
        <taxon>Xylaria</taxon>
    </lineage>
</organism>
<dbReference type="GO" id="GO:0005886">
    <property type="term" value="C:plasma membrane"/>
    <property type="evidence" value="ECO:0007669"/>
    <property type="project" value="TreeGrafter"/>
</dbReference>
<evidence type="ECO:0000259" key="9">
    <source>
        <dbReference type="Pfam" id="PF02714"/>
    </source>
</evidence>
<feature type="domain" description="CSC1/OSCA1-like N-terminal transmembrane" evidence="10">
    <location>
        <begin position="36"/>
        <end position="187"/>
    </location>
</feature>
<evidence type="ECO:0000256" key="1">
    <source>
        <dbReference type="ARBA" id="ARBA00004141"/>
    </source>
</evidence>
<comment type="similarity">
    <text evidence="2">Belongs to the CSC1 (TC 1.A.17) family.</text>
</comment>
<keyword evidence="5 8" id="KW-1133">Transmembrane helix</keyword>
<feature type="transmembrane region" description="Helical" evidence="8">
    <location>
        <begin position="481"/>
        <end position="502"/>
    </location>
</feature>
<keyword evidence="3" id="KW-0813">Transport</keyword>
<proteinExistence type="inferred from homology"/>
<dbReference type="InterPro" id="IPR036908">
    <property type="entry name" value="RlpA-like_sf"/>
</dbReference>
<dbReference type="EMBL" id="VFLP01000007">
    <property type="protein sequence ID" value="TRX97173.1"/>
    <property type="molecule type" value="Genomic_DNA"/>
</dbReference>
<feature type="transmembrane region" description="Helical" evidence="8">
    <location>
        <begin position="160"/>
        <end position="187"/>
    </location>
</feature>
<dbReference type="InterPro" id="IPR003864">
    <property type="entry name" value="CSC1/OSCA1-like_7TM"/>
</dbReference>
<evidence type="ECO:0000313" key="13">
    <source>
        <dbReference type="Proteomes" id="UP000319160"/>
    </source>
</evidence>
<keyword evidence="4 8" id="KW-0812">Transmembrane</keyword>
<gene>
    <name evidence="12" type="ORF">FHL15_001967</name>
</gene>
<dbReference type="GO" id="GO:0005227">
    <property type="term" value="F:calcium-activated cation channel activity"/>
    <property type="evidence" value="ECO:0007669"/>
    <property type="project" value="InterPro"/>
</dbReference>
<dbReference type="AlphaFoldDB" id="A0A553IAE8"/>
<sequence>MSYPRLGAGVQPRDDGTDQFLKLIQNPFNTQLSEKAFWSSFGYSFGAALLFALLFCVLRPYNGTVYAPRLKHADEKHAPPPVDKGVFSWVSPVVKTREQVLAEKIGVDATLFLRFTKMSRNLMIVLSVIGCGVYIPLNVVQNTQNNILDNTNYFIRLTPLGVWGAACWAHVVVSYAFDILVCFFIWWNYRAVTNLRRQYLNSPEYQESLHSRTLMITDIPSAYRTDAGVSQIVDEIDNVGNHSGIVARNVKGLPNLIEEHDEVVKEFESVLAKYLKNPDKLPAKRPQCKTQKGDPCYSAVTKVDAIDYLTSRIERLKADIIEKRKSVDQQKTLSYGFASYSNIEEAHNVAFAAKNKHPQGTTIKLAPKPSDLIWENLPLDRHRRRWGAFMNNFWVVVLTAVWTVPNALIAVFLANLSNLGSVWPAFQDELLRNQRTWGAIQGILAPLVTTLFYLVLPVIFRRLSVYAGDYSRTARERHVTQKLYAFFVFNNLIVFSLFSTAWKYVAAVKGAEKDGDIWSAIVNSHPFGNLLTAFCDVSPFWLNYLLQRNFGAALDLSQIIKLATGYFTRKLLNPTPRERIELSAPQPFDYAAYYNNFLFYSTIALVFAPFQPLVLPVTAFYFTLDTFTKSYLLLYVFVTKHESGDRRESNTQIILMIPLLVIIAGFKWYCRRTFDDDLHFYSKGLHGTEQGKLSTKPKHDRVGVRFGHPALYKKLMVPLVNEKANHLLKEIVREQSDADFGEMNNYTDTYRMQRLSTHQSGLVDGPSDVTFEVVNESQMNFEHFRDREEFREFGGDGDLYNNSPNLSRSSSPASWQYTHSNSNLSLPHNANQVHELDYEGATYPTGYHPPSSFRPQSLTRKYSETSMGQGHTITGQADWSEVRLLGDAAPLGKTTSGKSDSGLSPRSSLLASREENLAVFRDEWPSLTNESQNFMKRYKLGFTRRNWDSSDKANLKQSLGLTISKEMPSLAQLMIVLGVAGSALATPLYSNNSVAMRSQSYTGDITYYQPGLGACGETNSDSDAVVAMSPSQYTGNCGKSITITKDGKTAKAKVVDKCPACASGSIDVSSTVFQSLVDLSVGRTTVTWSFDS</sequence>
<evidence type="ECO:0000256" key="7">
    <source>
        <dbReference type="SAM" id="MobiDB-lite"/>
    </source>
</evidence>
<evidence type="ECO:0000256" key="2">
    <source>
        <dbReference type="ARBA" id="ARBA00007779"/>
    </source>
</evidence>